<dbReference type="Pfam" id="PF04087">
    <property type="entry name" value="DUF389"/>
    <property type="match status" value="1"/>
</dbReference>
<evidence type="ECO:0000313" key="3">
    <source>
        <dbReference type="Proteomes" id="UP000460272"/>
    </source>
</evidence>
<accession>A0A6P2BUF8</accession>
<feature type="transmembrane region" description="Helical" evidence="1">
    <location>
        <begin position="109"/>
        <end position="129"/>
    </location>
</feature>
<dbReference type="AlphaFoldDB" id="A0A6P2BUF8"/>
<keyword evidence="1" id="KW-0812">Transmembrane</keyword>
<dbReference type="EMBL" id="RPFW01000005">
    <property type="protein sequence ID" value="TVZ02684.1"/>
    <property type="molecule type" value="Genomic_DNA"/>
</dbReference>
<feature type="transmembrane region" description="Helical" evidence="1">
    <location>
        <begin position="240"/>
        <end position="266"/>
    </location>
</feature>
<dbReference type="Proteomes" id="UP000460272">
    <property type="component" value="Unassembled WGS sequence"/>
</dbReference>
<comment type="caution">
    <text evidence="2">The sequence shown here is derived from an EMBL/GenBank/DDBJ whole genome shotgun (WGS) entry which is preliminary data.</text>
</comment>
<feature type="transmembrane region" description="Helical" evidence="1">
    <location>
        <begin position="214"/>
        <end position="233"/>
    </location>
</feature>
<dbReference type="PANTHER" id="PTHR20992">
    <property type="entry name" value="AT15442P-RELATED"/>
    <property type="match status" value="1"/>
</dbReference>
<keyword evidence="1" id="KW-0472">Membrane</keyword>
<sequence length="307" mass="31298">MLHVRVVAPHGRTGRLLDTLAGLPGVQNVIVHEGNARRPDGDSVLFDVHDNAANPVFGALRGLGLDRDGGITVQQVDATLIAPAQRRSGARETAPVWEMVEAIIHRGAVYSPSFYLLLAIAGLIGAVGILTNSQILIVGAMVVGPEYSAIIAVALGISRKDRGAVRDGLLALVLGFTAAIVLTLAFAAAVRAAGEAPALFLDGVRPVSALINSPNAFSVVVAILAGIVGVLSLTQARAGALIGVFISVTTIPAAADIGVSVAFGAWREAGGSALQLLLNAGLLIVVGAGGLSAQRVIWHRFGAPPAP</sequence>
<protein>
    <submittedName>
        <fullName evidence="2">DUF389 domain-containing protein</fullName>
    </submittedName>
</protein>
<keyword evidence="1" id="KW-1133">Transmembrane helix</keyword>
<keyword evidence="3" id="KW-1185">Reference proteome</keyword>
<gene>
    <name evidence="2" type="ORF">EAS64_28405</name>
</gene>
<evidence type="ECO:0000313" key="2">
    <source>
        <dbReference type="EMBL" id="TVZ02684.1"/>
    </source>
</evidence>
<evidence type="ECO:0000256" key="1">
    <source>
        <dbReference type="SAM" id="Phobius"/>
    </source>
</evidence>
<dbReference type="RefSeq" id="WP_145857932.1">
    <property type="nucleotide sequence ID" value="NZ_RPFW01000005.1"/>
</dbReference>
<proteinExistence type="predicted"/>
<feature type="transmembrane region" description="Helical" evidence="1">
    <location>
        <begin position="169"/>
        <end position="194"/>
    </location>
</feature>
<feature type="transmembrane region" description="Helical" evidence="1">
    <location>
        <begin position="135"/>
        <end position="157"/>
    </location>
</feature>
<organism evidence="2 3">
    <name type="scientific">Trebonia kvetii</name>
    <dbReference type="NCBI Taxonomy" id="2480626"/>
    <lineage>
        <taxon>Bacteria</taxon>
        <taxon>Bacillati</taxon>
        <taxon>Actinomycetota</taxon>
        <taxon>Actinomycetes</taxon>
        <taxon>Streptosporangiales</taxon>
        <taxon>Treboniaceae</taxon>
        <taxon>Trebonia</taxon>
    </lineage>
</organism>
<dbReference type="OrthoDB" id="8061853at2"/>
<dbReference type="PANTHER" id="PTHR20992:SF9">
    <property type="entry name" value="AT15442P-RELATED"/>
    <property type="match status" value="1"/>
</dbReference>
<feature type="transmembrane region" description="Helical" evidence="1">
    <location>
        <begin position="272"/>
        <end position="291"/>
    </location>
</feature>
<name>A0A6P2BUF8_9ACTN</name>
<reference evidence="2 3" key="1">
    <citation type="submission" date="2018-11" db="EMBL/GenBank/DDBJ databases">
        <title>Trebonia kvetii gen.nov., sp.nov., a novel acidophilic actinobacterium, and proposal of the new actinobacterial family Treboniaceae fam. nov.</title>
        <authorList>
            <person name="Rapoport D."/>
            <person name="Sagova-Mareckova M."/>
            <person name="Sedlacek I."/>
            <person name="Provaznik J."/>
            <person name="Kralova S."/>
            <person name="Pavlinic D."/>
            <person name="Benes V."/>
            <person name="Kopecky J."/>
        </authorList>
    </citation>
    <scope>NUCLEOTIDE SEQUENCE [LARGE SCALE GENOMIC DNA]</scope>
    <source>
        <strain evidence="2 3">15Tr583</strain>
    </source>
</reference>
<dbReference type="InterPro" id="IPR005240">
    <property type="entry name" value="DUF389"/>
</dbReference>